<feature type="transmembrane region" description="Helical" evidence="1">
    <location>
        <begin position="21"/>
        <end position="43"/>
    </location>
</feature>
<evidence type="ECO:0000256" key="1">
    <source>
        <dbReference type="SAM" id="Phobius"/>
    </source>
</evidence>
<keyword evidence="1" id="KW-0812">Transmembrane</keyword>
<comment type="caution">
    <text evidence="2">The sequence shown here is derived from an EMBL/GenBank/DDBJ whole genome shotgun (WGS) entry which is preliminary data.</text>
</comment>
<keyword evidence="1" id="KW-0472">Membrane</keyword>
<organism evidence="2 3">
    <name type="scientific">Sandarakinorhabdus glacialis</name>
    <dbReference type="NCBI Taxonomy" id="1614636"/>
    <lineage>
        <taxon>Bacteria</taxon>
        <taxon>Pseudomonadati</taxon>
        <taxon>Pseudomonadota</taxon>
        <taxon>Alphaproteobacteria</taxon>
        <taxon>Sphingomonadales</taxon>
        <taxon>Sphingosinicellaceae</taxon>
        <taxon>Sandarakinorhabdus</taxon>
    </lineage>
</organism>
<dbReference type="Proteomes" id="UP000635071">
    <property type="component" value="Unassembled WGS sequence"/>
</dbReference>
<dbReference type="EMBL" id="BMJM01000004">
    <property type="protein sequence ID" value="GGE08703.1"/>
    <property type="molecule type" value="Genomic_DNA"/>
</dbReference>
<dbReference type="RefSeq" id="WP_188762219.1">
    <property type="nucleotide sequence ID" value="NZ_BMJM01000004.1"/>
</dbReference>
<reference evidence="2" key="2">
    <citation type="submission" date="2020-09" db="EMBL/GenBank/DDBJ databases">
        <authorList>
            <person name="Sun Q."/>
            <person name="Zhou Y."/>
        </authorList>
    </citation>
    <scope>NUCLEOTIDE SEQUENCE</scope>
    <source>
        <strain evidence="2">CGMCC 1.15519</strain>
    </source>
</reference>
<dbReference type="AlphaFoldDB" id="A0A916ZQ51"/>
<proteinExistence type="predicted"/>
<name>A0A916ZQ51_9SPHN</name>
<keyword evidence="1" id="KW-1133">Transmembrane helix</keyword>
<gene>
    <name evidence="2" type="ORF">GCM10011529_13920</name>
</gene>
<accession>A0A916ZQ51</accession>
<reference evidence="2" key="1">
    <citation type="journal article" date="2014" name="Int. J. Syst. Evol. Microbiol.">
        <title>Complete genome sequence of Corynebacterium casei LMG S-19264T (=DSM 44701T), isolated from a smear-ripened cheese.</title>
        <authorList>
            <consortium name="US DOE Joint Genome Institute (JGI-PGF)"/>
            <person name="Walter F."/>
            <person name="Albersmeier A."/>
            <person name="Kalinowski J."/>
            <person name="Ruckert C."/>
        </authorList>
    </citation>
    <scope>NUCLEOTIDE SEQUENCE</scope>
    <source>
        <strain evidence="2">CGMCC 1.15519</strain>
    </source>
</reference>
<protein>
    <submittedName>
        <fullName evidence="2">Membrane protein</fullName>
    </submittedName>
</protein>
<keyword evidence="3" id="KW-1185">Reference proteome</keyword>
<feature type="transmembrane region" description="Helical" evidence="1">
    <location>
        <begin position="63"/>
        <end position="96"/>
    </location>
</feature>
<evidence type="ECO:0000313" key="2">
    <source>
        <dbReference type="EMBL" id="GGE08703.1"/>
    </source>
</evidence>
<sequence length="121" mass="13614">MTEPDPTAKGFDFNQPTIVALLYLASLVTGLTMLIGLVMAYVWKDDVPGNWETSHFRFHIRTFWVGLVLGILAVVPTILTLGLAGYLIYPLLIVWVAIRTVRAMLTAQNREPVANVETWLW</sequence>
<evidence type="ECO:0000313" key="3">
    <source>
        <dbReference type="Proteomes" id="UP000635071"/>
    </source>
</evidence>